<evidence type="ECO:0000256" key="3">
    <source>
        <dbReference type="ARBA" id="ARBA00023015"/>
    </source>
</evidence>
<dbReference type="OMA" id="KQTPCVK"/>
<dbReference type="EMBL" id="KN847520">
    <property type="protein sequence ID" value="KIV97566.1"/>
    <property type="molecule type" value="Genomic_DNA"/>
</dbReference>
<accession>A0A0D1YAE2</accession>
<dbReference type="RefSeq" id="XP_016229140.1">
    <property type="nucleotide sequence ID" value="XM_016365491.1"/>
</dbReference>
<evidence type="ECO:0000256" key="2">
    <source>
        <dbReference type="ARBA" id="ARBA00008048"/>
    </source>
</evidence>
<dbReference type="VEuPathDB" id="FungiDB:PV10_01300"/>
<organism evidence="7 8">
    <name type="scientific">Exophiala mesophila</name>
    <name type="common">Black yeast-like fungus</name>
    <dbReference type="NCBI Taxonomy" id="212818"/>
    <lineage>
        <taxon>Eukaryota</taxon>
        <taxon>Fungi</taxon>
        <taxon>Dikarya</taxon>
        <taxon>Ascomycota</taxon>
        <taxon>Pezizomycotina</taxon>
        <taxon>Eurotiomycetes</taxon>
        <taxon>Chaetothyriomycetidae</taxon>
        <taxon>Chaetothyriales</taxon>
        <taxon>Herpotrichiellaceae</taxon>
        <taxon>Exophiala</taxon>
    </lineage>
</organism>
<reference evidence="7 8" key="1">
    <citation type="submission" date="2015-01" db="EMBL/GenBank/DDBJ databases">
        <title>The Genome Sequence of Exophiala mesophila CBS40295.</title>
        <authorList>
            <consortium name="The Broad Institute Genomics Platform"/>
            <person name="Cuomo C."/>
            <person name="de Hoog S."/>
            <person name="Gorbushina A."/>
            <person name="Stielow B."/>
            <person name="Teixiera M."/>
            <person name="Abouelleil A."/>
            <person name="Chapman S.B."/>
            <person name="Priest M."/>
            <person name="Young S.K."/>
            <person name="Wortman J."/>
            <person name="Nusbaum C."/>
            <person name="Birren B."/>
        </authorList>
    </citation>
    <scope>NUCLEOTIDE SEQUENCE [LARGE SCALE GENOMIC DNA]</scope>
    <source>
        <strain evidence="7 8">CBS 40295</strain>
    </source>
</reference>
<dbReference type="Pfam" id="PF11571">
    <property type="entry name" value="Med27"/>
    <property type="match status" value="1"/>
</dbReference>
<evidence type="ECO:0000256" key="1">
    <source>
        <dbReference type="ARBA" id="ARBA00004123"/>
    </source>
</evidence>
<dbReference type="Proteomes" id="UP000054302">
    <property type="component" value="Unassembled WGS sequence"/>
</dbReference>
<dbReference type="GO" id="GO:0016592">
    <property type="term" value="C:mediator complex"/>
    <property type="evidence" value="ECO:0007669"/>
    <property type="project" value="InterPro"/>
</dbReference>
<keyword evidence="3" id="KW-0805">Transcription regulation</keyword>
<keyword evidence="4" id="KW-0804">Transcription</keyword>
<dbReference type="HOGENOM" id="CLU_068081_0_0_1"/>
<keyword evidence="5" id="KW-0539">Nucleus</keyword>
<sequence length="273" mass="30238">MWESATMGDVNPEDRQIVERLAKLQQMYNQIGGLRTLLPEKLINPTRFALEDPSGFEPEKLASSLRTAAQTGSSDIQKFKKDWHSEDVRQLWSAVNGAEQFQGDDAWVVDYSTLLQDANLIAGTIDLVNGDTHPEPEPAQENILEIVSNFKTNNPDLKVDIVNEATGLPVNVSITHLAFQVAQLSDGGGYKVSGKPDTEAPALRSSILENLKPSTNLSELLDTLAAYKDITTKSCDICNKLMNQKRQLPLVRKATEPQPDQPTKFQALHRDCL</sequence>
<dbReference type="EMBL" id="KN847520">
    <property type="protein sequence ID" value="KIV97567.1"/>
    <property type="molecule type" value="Genomic_DNA"/>
</dbReference>
<evidence type="ECO:0000313" key="7">
    <source>
        <dbReference type="EMBL" id="KIV97566.1"/>
    </source>
</evidence>
<keyword evidence="8" id="KW-1185">Reference proteome</keyword>
<dbReference type="AlphaFoldDB" id="A0A0D1YAE2"/>
<proteinExistence type="inferred from homology"/>
<protein>
    <submittedName>
        <fullName evidence="7">Uncharacterized protein</fullName>
    </submittedName>
</protein>
<dbReference type="OrthoDB" id="10254221at2759"/>
<comment type="similarity">
    <text evidence="2">Belongs to the Mediator complex subunit 27 family.</text>
</comment>
<dbReference type="GeneID" id="27319145"/>
<dbReference type="InterPro" id="IPR021627">
    <property type="entry name" value="Mediator_Med27"/>
</dbReference>
<comment type="subcellular location">
    <subcellularLocation>
        <location evidence="1">Nucleus</location>
    </subcellularLocation>
</comment>
<evidence type="ECO:0000256" key="6">
    <source>
        <dbReference type="SAM" id="MobiDB-lite"/>
    </source>
</evidence>
<dbReference type="STRING" id="212818.A0A0D1YAE2"/>
<dbReference type="RefSeq" id="XP_016229141.1">
    <property type="nucleotide sequence ID" value="XM_016365492.1"/>
</dbReference>
<gene>
    <name evidence="7" type="ORF">PV10_01300</name>
</gene>
<evidence type="ECO:0000313" key="8">
    <source>
        <dbReference type="Proteomes" id="UP000054302"/>
    </source>
</evidence>
<evidence type="ECO:0000256" key="4">
    <source>
        <dbReference type="ARBA" id="ARBA00023163"/>
    </source>
</evidence>
<name>A0A0D1YAE2_EXOME</name>
<feature type="region of interest" description="Disordered" evidence="6">
    <location>
        <begin position="252"/>
        <end position="273"/>
    </location>
</feature>
<evidence type="ECO:0000256" key="5">
    <source>
        <dbReference type="ARBA" id="ARBA00023242"/>
    </source>
</evidence>